<evidence type="ECO:0000313" key="1">
    <source>
        <dbReference type="EMBL" id="OAL09977.1"/>
    </source>
</evidence>
<organism evidence="1 2">
    <name type="scientific">Candidatus Mycoplasma haematobovis</name>
    <dbReference type="NCBI Taxonomy" id="432608"/>
    <lineage>
        <taxon>Bacteria</taxon>
        <taxon>Bacillati</taxon>
        <taxon>Mycoplasmatota</taxon>
        <taxon>Mollicutes</taxon>
        <taxon>Mycoplasmataceae</taxon>
        <taxon>Mycoplasma</taxon>
    </lineage>
</organism>
<dbReference type="STRING" id="432608.A6V39_03630"/>
<dbReference type="RefSeq" id="WP_187150362.1">
    <property type="nucleotide sequence ID" value="NZ_LWUJ01000012.1"/>
</dbReference>
<dbReference type="Proteomes" id="UP000077623">
    <property type="component" value="Unassembled WGS sequence"/>
</dbReference>
<gene>
    <name evidence="1" type="ORF">A6V39_03630</name>
</gene>
<comment type="caution">
    <text evidence="1">The sequence shown here is derived from an EMBL/GenBank/DDBJ whole genome shotgun (WGS) entry which is preliminary data.</text>
</comment>
<proteinExistence type="predicted"/>
<accession>A0A1A9QBY8</accession>
<sequence>MQIINDNAVTTNGVKREGVLTFVYDGSCYCAKEVAGNNTKFEKYSKPRNFCSLYMPEEYGLINRFNNDSKWDSLVEKYLKSEKKLGIDLKKTISVRNSEGKLIQQENVWNSHKRNSMMQYCYNWLVKKANKRSKSLQRNTWNFN</sequence>
<evidence type="ECO:0000313" key="2">
    <source>
        <dbReference type="Proteomes" id="UP000077623"/>
    </source>
</evidence>
<dbReference type="AlphaFoldDB" id="A0A1A9QBY8"/>
<protein>
    <submittedName>
        <fullName evidence="1">Uncharacterized protein</fullName>
    </submittedName>
</protein>
<keyword evidence="2" id="KW-1185">Reference proteome</keyword>
<dbReference type="EMBL" id="LWUJ01000012">
    <property type="protein sequence ID" value="OAL09977.1"/>
    <property type="molecule type" value="Genomic_DNA"/>
</dbReference>
<reference evidence="2" key="1">
    <citation type="submission" date="2016-04" db="EMBL/GenBank/DDBJ databases">
        <authorList>
            <person name="Quiroz-Castaneda R.E."/>
            <person name="Martinez-Ocampo F."/>
        </authorList>
    </citation>
    <scope>NUCLEOTIDE SEQUENCE [LARGE SCALE GENOMIC DNA]</scope>
    <source>
        <strain evidence="2">INIFAP01</strain>
    </source>
</reference>
<name>A0A1A9QBY8_9MOLU</name>